<reference evidence="3" key="1">
    <citation type="journal article" date="2014" name="Int. J. Syst. Evol. Microbiol.">
        <title>Complete genome sequence of Corynebacterium casei LMG S-19264T (=DSM 44701T), isolated from a smear-ripened cheese.</title>
        <authorList>
            <consortium name="US DOE Joint Genome Institute (JGI-PGF)"/>
            <person name="Walter F."/>
            <person name="Albersmeier A."/>
            <person name="Kalinowski J."/>
            <person name="Ruckert C."/>
        </authorList>
    </citation>
    <scope>NUCLEOTIDE SEQUENCE</scope>
    <source>
        <strain evidence="3">CGMCC 1.15367</strain>
    </source>
</reference>
<dbReference type="InterPro" id="IPR050190">
    <property type="entry name" value="UPF0213_domain"/>
</dbReference>
<dbReference type="Gene3D" id="3.40.1440.10">
    <property type="entry name" value="GIY-YIG endonuclease"/>
    <property type="match status" value="1"/>
</dbReference>
<evidence type="ECO:0000259" key="2">
    <source>
        <dbReference type="PROSITE" id="PS50164"/>
    </source>
</evidence>
<proteinExistence type="inferred from homology"/>
<dbReference type="PANTHER" id="PTHR34477">
    <property type="entry name" value="UPF0213 PROTEIN YHBQ"/>
    <property type="match status" value="1"/>
</dbReference>
<organism evidence="3 4">
    <name type="scientific">Aureimonas endophytica</name>
    <dbReference type="NCBI Taxonomy" id="2027858"/>
    <lineage>
        <taxon>Bacteria</taxon>
        <taxon>Pseudomonadati</taxon>
        <taxon>Pseudomonadota</taxon>
        <taxon>Alphaproteobacteria</taxon>
        <taxon>Hyphomicrobiales</taxon>
        <taxon>Aurantimonadaceae</taxon>
        <taxon>Aureimonas</taxon>
    </lineage>
</organism>
<evidence type="ECO:0000256" key="1">
    <source>
        <dbReference type="ARBA" id="ARBA00007435"/>
    </source>
</evidence>
<dbReference type="Proteomes" id="UP000644699">
    <property type="component" value="Unassembled WGS sequence"/>
</dbReference>
<evidence type="ECO:0000313" key="4">
    <source>
        <dbReference type="Proteomes" id="UP000644699"/>
    </source>
</evidence>
<dbReference type="PROSITE" id="PS50164">
    <property type="entry name" value="GIY_YIG"/>
    <property type="match status" value="1"/>
</dbReference>
<dbReference type="InterPro" id="IPR000305">
    <property type="entry name" value="GIY-YIG_endonuc"/>
</dbReference>
<dbReference type="Pfam" id="PF01541">
    <property type="entry name" value="GIY-YIG"/>
    <property type="match status" value="1"/>
</dbReference>
<dbReference type="EMBL" id="BMIQ01000001">
    <property type="protein sequence ID" value="GGD85946.1"/>
    <property type="molecule type" value="Genomic_DNA"/>
</dbReference>
<sequence length="95" mass="11204">MAGHVYIMASAKNGTLYVGMTSDLSRRIHEHKTSQTPGFASRYGCHRLVWYEEHSDIRDAITREKTIKRWPRRWKIALIESLNPDWNELYRGVGW</sequence>
<evidence type="ECO:0000313" key="3">
    <source>
        <dbReference type="EMBL" id="GGD85946.1"/>
    </source>
</evidence>
<dbReference type="SMART" id="SM00465">
    <property type="entry name" value="GIYc"/>
    <property type="match status" value="1"/>
</dbReference>
<keyword evidence="4" id="KW-1185">Reference proteome</keyword>
<dbReference type="InterPro" id="IPR035901">
    <property type="entry name" value="GIY-YIG_endonuc_sf"/>
</dbReference>
<protein>
    <submittedName>
        <fullName evidence="3">Excinuclease ABC subunit C</fullName>
    </submittedName>
</protein>
<comment type="similarity">
    <text evidence="1">Belongs to the UPF0213 family.</text>
</comment>
<dbReference type="AlphaFoldDB" id="A0A916ZBA6"/>
<gene>
    <name evidence="3" type="ORF">GCM10011390_00640</name>
</gene>
<comment type="caution">
    <text evidence="3">The sequence shown here is derived from an EMBL/GenBank/DDBJ whole genome shotgun (WGS) entry which is preliminary data.</text>
</comment>
<reference evidence="3" key="2">
    <citation type="submission" date="2020-09" db="EMBL/GenBank/DDBJ databases">
        <authorList>
            <person name="Sun Q."/>
            <person name="Zhou Y."/>
        </authorList>
    </citation>
    <scope>NUCLEOTIDE SEQUENCE</scope>
    <source>
        <strain evidence="3">CGMCC 1.15367</strain>
    </source>
</reference>
<accession>A0A916ZBA6</accession>
<name>A0A916ZBA6_9HYPH</name>
<feature type="domain" description="GIY-YIG" evidence="2">
    <location>
        <begin position="1"/>
        <end position="77"/>
    </location>
</feature>
<dbReference type="PANTHER" id="PTHR34477:SF5">
    <property type="entry name" value="BSL5627 PROTEIN"/>
    <property type="match status" value="1"/>
</dbReference>
<dbReference type="SUPFAM" id="SSF82771">
    <property type="entry name" value="GIY-YIG endonuclease"/>
    <property type="match status" value="1"/>
</dbReference>
<dbReference type="RefSeq" id="WP_188906249.1">
    <property type="nucleotide sequence ID" value="NZ_BMIQ01000001.1"/>
</dbReference>
<dbReference type="CDD" id="cd10448">
    <property type="entry name" value="GIY-YIG_unchar_3"/>
    <property type="match status" value="1"/>
</dbReference>